<keyword evidence="2" id="KW-1185">Reference proteome</keyword>
<protein>
    <submittedName>
        <fullName evidence="1">Uncharacterized protein</fullName>
    </submittedName>
</protein>
<evidence type="ECO:0000313" key="2">
    <source>
        <dbReference type="Proteomes" id="UP000054279"/>
    </source>
</evidence>
<name>A0A0C9T3W4_SPHS4</name>
<dbReference type="EMBL" id="KN837638">
    <property type="protein sequence ID" value="KIJ23558.1"/>
    <property type="molecule type" value="Genomic_DNA"/>
</dbReference>
<sequence length="277" mass="30314">MALTVASASVTVHGTVVDTLCSPSCTAYACNATFSCLVKLLAYVYMVTGHNGEPIAAKYTRARAASILPINLLPVLSWKIGVINTTWQLLNTVTKYGEVELGDPLVDPRPNKVIPLDQADSMITLLSTVEKEGFNRLNYSFARSISNSANNLSGTDSIRILCAGLDGNLSSAARLDLAGLEEERPRCQPMDADVRKKLHIPANLIHPASMAQGCVMLKSSLPTNSPVIVYFLMLAELSQQRYYDFFFENPRSLRVSTRNSVLYYVQLLIAAHVLKSN</sequence>
<dbReference type="Proteomes" id="UP000054279">
    <property type="component" value="Unassembled WGS sequence"/>
</dbReference>
<dbReference type="HOGENOM" id="CLU_1005333_0_0_1"/>
<proteinExistence type="predicted"/>
<reference evidence="1 2" key="1">
    <citation type="submission" date="2014-06" db="EMBL/GenBank/DDBJ databases">
        <title>Evolutionary Origins and Diversification of the Mycorrhizal Mutualists.</title>
        <authorList>
            <consortium name="DOE Joint Genome Institute"/>
            <consortium name="Mycorrhizal Genomics Consortium"/>
            <person name="Kohler A."/>
            <person name="Kuo A."/>
            <person name="Nagy L.G."/>
            <person name="Floudas D."/>
            <person name="Copeland A."/>
            <person name="Barry K.W."/>
            <person name="Cichocki N."/>
            <person name="Veneault-Fourrey C."/>
            <person name="LaButti K."/>
            <person name="Lindquist E.A."/>
            <person name="Lipzen A."/>
            <person name="Lundell T."/>
            <person name="Morin E."/>
            <person name="Murat C."/>
            <person name="Riley R."/>
            <person name="Ohm R."/>
            <person name="Sun H."/>
            <person name="Tunlid A."/>
            <person name="Henrissat B."/>
            <person name="Grigoriev I.V."/>
            <person name="Hibbett D.S."/>
            <person name="Martin F."/>
        </authorList>
    </citation>
    <scope>NUCLEOTIDE SEQUENCE [LARGE SCALE GENOMIC DNA]</scope>
    <source>
        <strain evidence="1 2">SS14</strain>
    </source>
</reference>
<accession>A0A0C9T3W4</accession>
<dbReference type="AlphaFoldDB" id="A0A0C9T3W4"/>
<evidence type="ECO:0000313" key="1">
    <source>
        <dbReference type="EMBL" id="KIJ23558.1"/>
    </source>
</evidence>
<organism evidence="1 2">
    <name type="scientific">Sphaerobolus stellatus (strain SS14)</name>
    <dbReference type="NCBI Taxonomy" id="990650"/>
    <lineage>
        <taxon>Eukaryota</taxon>
        <taxon>Fungi</taxon>
        <taxon>Dikarya</taxon>
        <taxon>Basidiomycota</taxon>
        <taxon>Agaricomycotina</taxon>
        <taxon>Agaricomycetes</taxon>
        <taxon>Phallomycetidae</taxon>
        <taxon>Geastrales</taxon>
        <taxon>Sphaerobolaceae</taxon>
        <taxon>Sphaerobolus</taxon>
    </lineage>
</organism>
<gene>
    <name evidence="1" type="ORF">M422DRAFT_275840</name>
</gene>